<comment type="caution">
    <text evidence="1">The sequence shown here is derived from an EMBL/GenBank/DDBJ whole genome shotgun (WGS) entry which is preliminary data.</text>
</comment>
<sequence>MKTRFSQKIKFTITVFIISLVASGNIYAHHSFAMFDRNNPTTLTGAVKIFRWTNPHSWVVLTVTNNDGSETDWQLEHGPKNMLSRQGWDESTLKPGDLISVEIHPLHNGESGARFISFQAIDVEEDELVSQGGSTIFLIPPPDPVEMTPEVARNFNGIWVNASGGIHFDTSMGRREQMPPLKPEYMARWRQRQANADAGRSTNDPTSQCLPAGFPRFLGMVYPGEILQTEHQINWFAEWGESTVRIFLDGRPHPENSPLSYNGYTTGYWEGNTLLTHTIRMRDDTLIDTTGIPHSDQLTVSMRMQKLTPDYFEVEVTLEDPVVFDRQWITIKRYSRAPEDFYIQEYSCFEGNRYQINEQGNVEMDIEN</sequence>
<gene>
    <name evidence="1" type="ORF">COA71_08545</name>
</gene>
<name>A0A2A5CB83_9GAMM</name>
<dbReference type="AlphaFoldDB" id="A0A2A5CB83"/>
<organism evidence="1 2">
    <name type="scientific">SAR86 cluster bacterium</name>
    <dbReference type="NCBI Taxonomy" id="2030880"/>
    <lineage>
        <taxon>Bacteria</taxon>
        <taxon>Pseudomonadati</taxon>
        <taxon>Pseudomonadota</taxon>
        <taxon>Gammaproteobacteria</taxon>
        <taxon>SAR86 cluster</taxon>
    </lineage>
</organism>
<evidence type="ECO:0000313" key="1">
    <source>
        <dbReference type="EMBL" id="PCJ41087.1"/>
    </source>
</evidence>
<dbReference type="EMBL" id="NVWI01000006">
    <property type="protein sequence ID" value="PCJ41087.1"/>
    <property type="molecule type" value="Genomic_DNA"/>
</dbReference>
<protein>
    <submittedName>
        <fullName evidence="1">Uncharacterized protein</fullName>
    </submittedName>
</protein>
<reference evidence="2" key="1">
    <citation type="submission" date="2017-08" db="EMBL/GenBank/DDBJ databases">
        <title>A dynamic microbial community with high functional redundancy inhabits the cold, oxic subseafloor aquifer.</title>
        <authorList>
            <person name="Tully B.J."/>
            <person name="Wheat C.G."/>
            <person name="Glazer B.T."/>
            <person name="Huber J.A."/>
        </authorList>
    </citation>
    <scope>NUCLEOTIDE SEQUENCE [LARGE SCALE GENOMIC DNA]</scope>
</reference>
<dbReference type="InterPro" id="IPR046150">
    <property type="entry name" value="DUF6152"/>
</dbReference>
<accession>A0A2A5CB83</accession>
<dbReference type="Proteomes" id="UP000228987">
    <property type="component" value="Unassembled WGS sequence"/>
</dbReference>
<evidence type="ECO:0000313" key="2">
    <source>
        <dbReference type="Proteomes" id="UP000228987"/>
    </source>
</evidence>
<dbReference type="Pfam" id="PF19649">
    <property type="entry name" value="DUF6152"/>
    <property type="match status" value="1"/>
</dbReference>
<proteinExistence type="predicted"/>